<dbReference type="GO" id="GO:0030130">
    <property type="term" value="C:clathrin coat of trans-Golgi network vesicle"/>
    <property type="evidence" value="ECO:0007669"/>
    <property type="project" value="InterPro"/>
</dbReference>
<dbReference type="EMBL" id="BTSX01000002">
    <property type="protein sequence ID" value="GMS86260.1"/>
    <property type="molecule type" value="Genomic_DNA"/>
</dbReference>
<name>A0AAV5SU88_9BILA</name>
<dbReference type="GO" id="GO:0045334">
    <property type="term" value="C:clathrin-coated endocytic vesicle"/>
    <property type="evidence" value="ECO:0007669"/>
    <property type="project" value="TreeGrafter"/>
</dbReference>
<keyword evidence="3" id="KW-1185">Reference proteome</keyword>
<dbReference type="InterPro" id="IPR016025">
    <property type="entry name" value="Clathrin_H-chain_N"/>
</dbReference>
<dbReference type="GO" id="GO:0006898">
    <property type="term" value="P:receptor-mediated endocytosis"/>
    <property type="evidence" value="ECO:0007669"/>
    <property type="project" value="TreeGrafter"/>
</dbReference>
<evidence type="ECO:0000313" key="3">
    <source>
        <dbReference type="Proteomes" id="UP001432027"/>
    </source>
</evidence>
<gene>
    <name evidence="2" type="ORF">PENTCL1PPCAC_8435</name>
</gene>
<dbReference type="GO" id="GO:0005938">
    <property type="term" value="C:cell cortex"/>
    <property type="evidence" value="ECO:0007669"/>
    <property type="project" value="TreeGrafter"/>
</dbReference>
<dbReference type="GO" id="GO:0071439">
    <property type="term" value="C:clathrin complex"/>
    <property type="evidence" value="ECO:0007669"/>
    <property type="project" value="TreeGrafter"/>
</dbReference>
<comment type="caution">
    <text evidence="2">The sequence shown here is derived from an EMBL/GenBank/DDBJ whole genome shotgun (WGS) entry which is preliminary data.</text>
</comment>
<dbReference type="SUPFAM" id="SSF50989">
    <property type="entry name" value="Clathrin heavy-chain terminal domain"/>
    <property type="match status" value="1"/>
</dbReference>
<feature type="compositionally biased region" description="Basic and acidic residues" evidence="1">
    <location>
        <begin position="474"/>
        <end position="496"/>
    </location>
</feature>
<dbReference type="Gene3D" id="2.130.10.110">
    <property type="entry name" value="Clathrin heavy-chain terminal domain"/>
    <property type="match status" value="1"/>
</dbReference>
<proteinExistence type="predicted"/>
<protein>
    <recommendedName>
        <fullName evidence="4">Clathrin heavy chain linker core motif domain-containing protein</fullName>
    </recommendedName>
</protein>
<dbReference type="GO" id="GO:0005198">
    <property type="term" value="F:structural molecule activity"/>
    <property type="evidence" value="ECO:0007669"/>
    <property type="project" value="InterPro"/>
</dbReference>
<evidence type="ECO:0000313" key="2">
    <source>
        <dbReference type="EMBL" id="GMS86260.1"/>
    </source>
</evidence>
<sequence>ILQIQMDYPIKVLQLVQLKHLGIYFGSNYNSKVTMESDKFIVSVSPTSLNQKISEFGNVTQQVTINDIEDQCKIGFPIHCESLIMHPRRKIIATKNGKKLQILDISNATEIAKSHNHNDSVVFWKWIDDETIGIVTKSSAYHWSITGERTKMMNHTLSGFKIVDYRMSDDGQWLLLNGFRKESKTFHSLTGLPTSRQSSRAHSKLFLCDMTRRVSRLIECPGTAVACFAKFRMKGNCHPSNLLLYHYQGGKINMIEIGPPGYGNTPYSTKSETVHESNNIADDEFPISIHTSKEHGMAYLVTKFGFVHYFDVESGARLHSQRFSKEGMFVATKHAQCGLIGIDLRGIVLKVTLNEQNMIETVAQTNPNLAFELVRRWNSTPALPPKPAQTVVSHFPVPSAPCLSLEEFEPEERREAHMPPRPKIPAKALPVIPPFVPLYVVPPSDETSNLTFITPKSDPAAFPPPPPYSAVENNDNKDLDADSLSRAERAERERDELAARCAELERKYREAITMKEMGNQQK</sequence>
<dbReference type="GO" id="GO:0030132">
    <property type="term" value="C:clathrin coat of coated pit"/>
    <property type="evidence" value="ECO:0007669"/>
    <property type="project" value="InterPro"/>
</dbReference>
<dbReference type="GO" id="GO:0006886">
    <property type="term" value="P:intracellular protein transport"/>
    <property type="evidence" value="ECO:0007669"/>
    <property type="project" value="InterPro"/>
</dbReference>
<organism evidence="2 3">
    <name type="scientific">Pristionchus entomophagus</name>
    <dbReference type="NCBI Taxonomy" id="358040"/>
    <lineage>
        <taxon>Eukaryota</taxon>
        <taxon>Metazoa</taxon>
        <taxon>Ecdysozoa</taxon>
        <taxon>Nematoda</taxon>
        <taxon>Chromadorea</taxon>
        <taxon>Rhabditida</taxon>
        <taxon>Rhabditina</taxon>
        <taxon>Diplogasteromorpha</taxon>
        <taxon>Diplogasteroidea</taxon>
        <taxon>Neodiplogasteridae</taxon>
        <taxon>Pristionchus</taxon>
    </lineage>
</organism>
<evidence type="ECO:0008006" key="4">
    <source>
        <dbReference type="Google" id="ProtNLM"/>
    </source>
</evidence>
<evidence type="ECO:0000256" key="1">
    <source>
        <dbReference type="SAM" id="MobiDB-lite"/>
    </source>
</evidence>
<dbReference type="AlphaFoldDB" id="A0AAV5SU88"/>
<dbReference type="Proteomes" id="UP001432027">
    <property type="component" value="Unassembled WGS sequence"/>
</dbReference>
<dbReference type="PANTHER" id="PTHR10292">
    <property type="entry name" value="CLATHRIN HEAVY CHAIN RELATED"/>
    <property type="match status" value="1"/>
</dbReference>
<dbReference type="PANTHER" id="PTHR10292:SF1">
    <property type="entry name" value="CLATHRIN HEAVY CHAIN"/>
    <property type="match status" value="1"/>
</dbReference>
<feature type="non-terminal residue" evidence="2">
    <location>
        <position position="1"/>
    </location>
</feature>
<accession>A0AAV5SU88</accession>
<reference evidence="2" key="1">
    <citation type="submission" date="2023-10" db="EMBL/GenBank/DDBJ databases">
        <title>Genome assembly of Pristionchus species.</title>
        <authorList>
            <person name="Yoshida K."/>
            <person name="Sommer R.J."/>
        </authorList>
    </citation>
    <scope>NUCLEOTIDE SEQUENCE</scope>
    <source>
        <strain evidence="2">RS0144</strain>
    </source>
</reference>
<dbReference type="GO" id="GO:0032051">
    <property type="term" value="F:clathrin light chain binding"/>
    <property type="evidence" value="ECO:0007669"/>
    <property type="project" value="TreeGrafter"/>
</dbReference>
<feature type="region of interest" description="Disordered" evidence="1">
    <location>
        <begin position="452"/>
        <end position="496"/>
    </location>
</feature>